<gene>
    <name evidence="3" type="ORF">QBC37DRAFT_116394</name>
</gene>
<feature type="region of interest" description="Disordered" evidence="1">
    <location>
        <begin position="848"/>
        <end position="897"/>
    </location>
</feature>
<dbReference type="PANTHER" id="PTHR38795">
    <property type="entry name" value="DUF6604 DOMAIN-CONTAINING PROTEIN"/>
    <property type="match status" value="1"/>
</dbReference>
<name>A0AAN7B3C8_9PEZI</name>
<evidence type="ECO:0000313" key="3">
    <source>
        <dbReference type="EMBL" id="KAK4206740.1"/>
    </source>
</evidence>
<reference evidence="3" key="1">
    <citation type="journal article" date="2023" name="Mol. Phylogenet. Evol.">
        <title>Genome-scale phylogeny and comparative genomics of the fungal order Sordariales.</title>
        <authorList>
            <person name="Hensen N."/>
            <person name="Bonometti L."/>
            <person name="Westerberg I."/>
            <person name="Brannstrom I.O."/>
            <person name="Guillou S."/>
            <person name="Cros-Aarteil S."/>
            <person name="Calhoun S."/>
            <person name="Haridas S."/>
            <person name="Kuo A."/>
            <person name="Mondo S."/>
            <person name="Pangilinan J."/>
            <person name="Riley R."/>
            <person name="LaButti K."/>
            <person name="Andreopoulos B."/>
            <person name="Lipzen A."/>
            <person name="Chen C."/>
            <person name="Yan M."/>
            <person name="Daum C."/>
            <person name="Ng V."/>
            <person name="Clum A."/>
            <person name="Steindorff A."/>
            <person name="Ohm R.A."/>
            <person name="Martin F."/>
            <person name="Silar P."/>
            <person name="Natvig D.O."/>
            <person name="Lalanne C."/>
            <person name="Gautier V."/>
            <person name="Ament-Velasquez S.L."/>
            <person name="Kruys A."/>
            <person name="Hutchinson M.I."/>
            <person name="Powell A.J."/>
            <person name="Barry K."/>
            <person name="Miller A.N."/>
            <person name="Grigoriev I.V."/>
            <person name="Debuchy R."/>
            <person name="Gladieux P."/>
            <person name="Hiltunen Thoren M."/>
            <person name="Johannesson H."/>
        </authorList>
    </citation>
    <scope>NUCLEOTIDE SEQUENCE</scope>
    <source>
        <strain evidence="3">PSN293</strain>
    </source>
</reference>
<dbReference type="InterPro" id="IPR046539">
    <property type="entry name" value="DUF6604"/>
</dbReference>
<keyword evidence="4" id="KW-1185">Reference proteome</keyword>
<sequence length="897" mass="100152">MLPGPLLSVYQQYKADTDFVASWLATTARLCGYPADLLSNPARSKPKPKPKPNSGRAKGKPRSNGAKRKPTTKTTSSKYIVALADFLPLANHIANSTKPLIQVPDVFSTTISRLIDVRTGFGGRMEEHGVEPDPVKDESHQFFVGVLEAVRDTLRPRMSINAAEAAAGVAEDARTGQPSNRFEFLSVYEPSQAFLDAPPVKQPQTDSKDDVVYEAEPQTSPEDLLFAFVLLMEDLNKMREQIQRLWAHHKDGNGDLAAVAVATNTAVEFAHGLIDEMMPLFTKAEEGTWSLTKQYNALLCMQSGLDPQSALNELMNGRLTNKVYEIAQESCILTYSLLNALPDVVNPNSIPLYKEGTFGVYDPKSDRATKTGQQKLQEDQIVIMEVFTEVMTVIRAISGYPATDEFMRAVKEIEKTLQVPFYGVFAAQVFLDIHHNLRGSIYKTFTLMTDQITIMTNSLRSHLDFHKNVKIDHWPASKDRWISDTVKCMLDIGSDPIYKAKVKAYSRIPGMEADPASQHRLLIYSPVISGLILFRLRAAVHEISIAVINAWGSIAYPAHLYNALQREGLLKPGLQWHDMDIVLTLLGDSNIWVGEGDNHRPGNLKDYFNRFTLQMGLSAAAFADPRKRRGKVNLHSRAGPRGIKEDVSVVSHIFANRYYRNPESGTVDWTTEHVEDILARSAFDIKDNGATIEQIDDPAKLREKRARAAKQQKSAGKAVDKTDGTTRRVPPTELIRALSLTLHAESLEMSFPYLVLHRMSWQLLREIKKKLDPLLIQLYTPAYMEHEYQLPWLIGWIFTAASGIPPATPNDGMRLLRLAAEVFNGFLEHASRTACLAADKMGYGIDFQRDSDSESESGEEGGGFEITFRSSDFQSESEDEEDSADDLPDLVDAHLQI</sequence>
<dbReference type="Proteomes" id="UP001301769">
    <property type="component" value="Unassembled WGS sequence"/>
</dbReference>
<evidence type="ECO:0000256" key="1">
    <source>
        <dbReference type="SAM" id="MobiDB-lite"/>
    </source>
</evidence>
<reference evidence="3" key="2">
    <citation type="submission" date="2023-05" db="EMBL/GenBank/DDBJ databases">
        <authorList>
            <consortium name="Lawrence Berkeley National Laboratory"/>
            <person name="Steindorff A."/>
            <person name="Hensen N."/>
            <person name="Bonometti L."/>
            <person name="Westerberg I."/>
            <person name="Brannstrom I.O."/>
            <person name="Guillou S."/>
            <person name="Cros-Aarteil S."/>
            <person name="Calhoun S."/>
            <person name="Haridas S."/>
            <person name="Kuo A."/>
            <person name="Mondo S."/>
            <person name="Pangilinan J."/>
            <person name="Riley R."/>
            <person name="Labutti K."/>
            <person name="Andreopoulos B."/>
            <person name="Lipzen A."/>
            <person name="Chen C."/>
            <person name="Yanf M."/>
            <person name="Daum C."/>
            <person name="Ng V."/>
            <person name="Clum A."/>
            <person name="Ohm R."/>
            <person name="Martin F."/>
            <person name="Silar P."/>
            <person name="Natvig D."/>
            <person name="Lalanne C."/>
            <person name="Gautier V."/>
            <person name="Ament-Velasquez S.L."/>
            <person name="Kruys A."/>
            <person name="Hutchinson M.I."/>
            <person name="Powell A.J."/>
            <person name="Barry K."/>
            <person name="Miller A.N."/>
            <person name="Grigoriev I.V."/>
            <person name="Debuchy R."/>
            <person name="Gladieux P."/>
            <person name="Thoren M.H."/>
            <person name="Johannesson H."/>
        </authorList>
    </citation>
    <scope>NUCLEOTIDE SEQUENCE</scope>
    <source>
        <strain evidence="3">PSN293</strain>
    </source>
</reference>
<organism evidence="3 4">
    <name type="scientific">Rhypophila decipiens</name>
    <dbReference type="NCBI Taxonomy" id="261697"/>
    <lineage>
        <taxon>Eukaryota</taxon>
        <taxon>Fungi</taxon>
        <taxon>Dikarya</taxon>
        <taxon>Ascomycota</taxon>
        <taxon>Pezizomycotina</taxon>
        <taxon>Sordariomycetes</taxon>
        <taxon>Sordariomycetidae</taxon>
        <taxon>Sordariales</taxon>
        <taxon>Naviculisporaceae</taxon>
        <taxon>Rhypophila</taxon>
    </lineage>
</organism>
<dbReference type="Pfam" id="PF20253">
    <property type="entry name" value="DUF6604"/>
    <property type="match status" value="1"/>
</dbReference>
<accession>A0AAN7B3C8</accession>
<evidence type="ECO:0000259" key="2">
    <source>
        <dbReference type="Pfam" id="PF20253"/>
    </source>
</evidence>
<dbReference type="AlphaFoldDB" id="A0AAN7B3C8"/>
<comment type="caution">
    <text evidence="3">The sequence shown here is derived from an EMBL/GenBank/DDBJ whole genome shotgun (WGS) entry which is preliminary data.</text>
</comment>
<protein>
    <recommendedName>
        <fullName evidence="2">DUF6604 domain-containing protein</fullName>
    </recommendedName>
</protein>
<feature type="region of interest" description="Disordered" evidence="1">
    <location>
        <begin position="37"/>
        <end position="74"/>
    </location>
</feature>
<feature type="compositionally biased region" description="Basic residues" evidence="1">
    <location>
        <begin position="57"/>
        <end position="71"/>
    </location>
</feature>
<feature type="domain" description="DUF6604" evidence="2">
    <location>
        <begin position="11"/>
        <end position="279"/>
    </location>
</feature>
<evidence type="ECO:0000313" key="4">
    <source>
        <dbReference type="Proteomes" id="UP001301769"/>
    </source>
</evidence>
<dbReference type="PANTHER" id="PTHR38795:SF1">
    <property type="entry name" value="DUF6604 DOMAIN-CONTAINING PROTEIN"/>
    <property type="match status" value="1"/>
</dbReference>
<proteinExistence type="predicted"/>
<feature type="compositionally biased region" description="Acidic residues" evidence="1">
    <location>
        <begin position="875"/>
        <end position="889"/>
    </location>
</feature>
<dbReference type="EMBL" id="MU858358">
    <property type="protein sequence ID" value="KAK4206740.1"/>
    <property type="molecule type" value="Genomic_DNA"/>
</dbReference>